<dbReference type="GO" id="GO:0008198">
    <property type="term" value="F:ferrous iron binding"/>
    <property type="evidence" value="ECO:0007669"/>
    <property type="project" value="TreeGrafter"/>
</dbReference>
<protein>
    <recommendedName>
        <fullName evidence="2 9">Cysteine dioxygenase</fullName>
        <ecNumber evidence="2 9">1.13.11.20</ecNumber>
    </recommendedName>
</protein>
<comment type="catalytic activity">
    <reaction evidence="9">
        <text>L-cysteine + O2 = 3-sulfino-L-alanine + H(+)</text>
        <dbReference type="Rhea" id="RHEA:20441"/>
        <dbReference type="ChEBI" id="CHEBI:15378"/>
        <dbReference type="ChEBI" id="CHEBI:15379"/>
        <dbReference type="ChEBI" id="CHEBI:35235"/>
        <dbReference type="ChEBI" id="CHEBI:61085"/>
        <dbReference type="EC" id="1.13.11.20"/>
    </reaction>
</comment>
<comment type="caution">
    <text evidence="10">The sequence shown here is derived from an EMBL/GenBank/DDBJ whole genome shotgun (WGS) entry which is preliminary data.</text>
</comment>
<evidence type="ECO:0000256" key="6">
    <source>
        <dbReference type="ARBA" id="ARBA00023004"/>
    </source>
</evidence>
<evidence type="ECO:0000256" key="5">
    <source>
        <dbReference type="ARBA" id="ARBA00023002"/>
    </source>
</evidence>
<feature type="binding site" evidence="8">
    <location>
        <position position="206"/>
    </location>
    <ligand>
        <name>Fe cation</name>
        <dbReference type="ChEBI" id="CHEBI:24875"/>
        <note>catalytic</note>
    </ligand>
</feature>
<dbReference type="Gene3D" id="2.60.120.10">
    <property type="entry name" value="Jelly Rolls"/>
    <property type="match status" value="1"/>
</dbReference>
<evidence type="ECO:0000256" key="2">
    <source>
        <dbReference type="ARBA" id="ARBA00013133"/>
    </source>
</evidence>
<keyword evidence="4 9" id="KW-0223">Dioxygenase</keyword>
<gene>
    <name evidence="11" type="ORF">DYB28_014342</name>
    <name evidence="10" type="ORF">DYB36_012866</name>
</gene>
<keyword evidence="7" id="KW-0883">Thioether bond</keyword>
<reference evidence="10 12" key="2">
    <citation type="submission" date="2018-08" db="EMBL/GenBank/DDBJ databases">
        <title>Aphanomyces genome sequencing and annotation.</title>
        <authorList>
            <person name="Minardi D."/>
            <person name="Oidtmann B."/>
            <person name="Van Der Giezen M."/>
            <person name="Studholme D.J."/>
        </authorList>
    </citation>
    <scope>NUCLEOTIDE SEQUENCE [LARGE SCALE GENOMIC DNA]</scope>
    <source>
        <strain evidence="10 12">Kv</strain>
    </source>
</reference>
<evidence type="ECO:0000256" key="3">
    <source>
        <dbReference type="ARBA" id="ARBA00022723"/>
    </source>
</evidence>
<dbReference type="InterPro" id="IPR010300">
    <property type="entry name" value="CDO_1"/>
</dbReference>
<dbReference type="EMBL" id="QUSZ01007332">
    <property type="protein sequence ID" value="RHY02863.1"/>
    <property type="molecule type" value="Genomic_DNA"/>
</dbReference>
<keyword evidence="6 8" id="KW-0408">Iron</keyword>
<dbReference type="Proteomes" id="UP000265427">
    <property type="component" value="Unassembled WGS sequence"/>
</dbReference>
<evidence type="ECO:0000256" key="9">
    <source>
        <dbReference type="RuleBase" id="RU366010"/>
    </source>
</evidence>
<evidence type="ECO:0000256" key="8">
    <source>
        <dbReference type="PIRSR" id="PIRSR610300-51"/>
    </source>
</evidence>
<dbReference type="GO" id="GO:0017172">
    <property type="term" value="F:cysteine dioxygenase activity"/>
    <property type="evidence" value="ECO:0007669"/>
    <property type="project" value="UniProtKB-UniRule"/>
</dbReference>
<dbReference type="VEuPathDB" id="FungiDB:H257_07299"/>
<comment type="cofactor">
    <cofactor evidence="9">
        <name>Fe cation</name>
        <dbReference type="ChEBI" id="CHEBI:24875"/>
    </cofactor>
    <text evidence="9">Binds 1 Fe cation per subunit.</text>
</comment>
<dbReference type="EC" id="1.13.11.20" evidence="2 9"/>
<dbReference type="SUPFAM" id="SSF51182">
    <property type="entry name" value="RmlC-like cupins"/>
    <property type="match status" value="1"/>
</dbReference>
<dbReference type="EMBL" id="QUTI01008896">
    <property type="protein sequence ID" value="RLO13133.1"/>
    <property type="molecule type" value="Genomic_DNA"/>
</dbReference>
<dbReference type="Pfam" id="PF05995">
    <property type="entry name" value="CDO_I"/>
    <property type="match status" value="1"/>
</dbReference>
<dbReference type="InterPro" id="IPR014710">
    <property type="entry name" value="RmlC-like_jellyroll"/>
</dbReference>
<keyword evidence="5 9" id="KW-0560">Oxidoreductase</keyword>
<reference evidence="11 13" key="1">
    <citation type="journal article" date="2018" name="J. Invertebr. Pathol.">
        <title>New genotyping method for the causative agent of crayfish plague (Aphanomyces astaci) based on whole genome data.</title>
        <authorList>
            <person name="Minardi D."/>
            <person name="Studholme D.J."/>
            <person name="van der Giezen M."/>
            <person name="Pretto T."/>
            <person name="Oidtmann B."/>
        </authorList>
    </citation>
    <scope>NUCLEOTIDE SEQUENCE [LARGE SCALE GENOMIC DNA]</scope>
    <source>
        <strain evidence="11 13">KB13</strain>
    </source>
</reference>
<evidence type="ECO:0000256" key="7">
    <source>
        <dbReference type="PIRSR" id="PIRSR610300-50"/>
    </source>
</evidence>
<organism evidence="10 12">
    <name type="scientific">Aphanomyces astaci</name>
    <name type="common">Crayfish plague agent</name>
    <dbReference type="NCBI Taxonomy" id="112090"/>
    <lineage>
        <taxon>Eukaryota</taxon>
        <taxon>Sar</taxon>
        <taxon>Stramenopiles</taxon>
        <taxon>Oomycota</taxon>
        <taxon>Saprolegniomycetes</taxon>
        <taxon>Saprolegniales</taxon>
        <taxon>Verrucalvaceae</taxon>
        <taxon>Aphanomyces</taxon>
    </lineage>
</organism>
<accession>A0A397A4U1</accession>
<evidence type="ECO:0000256" key="4">
    <source>
        <dbReference type="ARBA" id="ARBA00022964"/>
    </source>
</evidence>
<dbReference type="CDD" id="cd10548">
    <property type="entry name" value="cupin_CDO"/>
    <property type="match status" value="1"/>
</dbReference>
<name>A0A397A4U1_APHAT</name>
<dbReference type="PANTHER" id="PTHR12918">
    <property type="entry name" value="CYSTEINE DIOXYGENASE"/>
    <property type="match status" value="1"/>
</dbReference>
<evidence type="ECO:0000313" key="11">
    <source>
        <dbReference type="EMBL" id="RLO13133.1"/>
    </source>
</evidence>
<keyword evidence="3 8" id="KW-0479">Metal-binding</keyword>
<evidence type="ECO:0000256" key="1">
    <source>
        <dbReference type="ARBA" id="ARBA00006622"/>
    </source>
</evidence>
<proteinExistence type="inferred from homology"/>
<comment type="similarity">
    <text evidence="1 9">Belongs to the cysteine dioxygenase family.</text>
</comment>
<dbReference type="InterPro" id="IPR011051">
    <property type="entry name" value="RmlC_Cupin_sf"/>
</dbReference>
<evidence type="ECO:0000313" key="13">
    <source>
        <dbReference type="Proteomes" id="UP000275652"/>
    </source>
</evidence>
<dbReference type="GO" id="GO:0019448">
    <property type="term" value="P:L-cysteine catabolic process"/>
    <property type="evidence" value="ECO:0007669"/>
    <property type="project" value="TreeGrafter"/>
</dbReference>
<feature type="cross-link" description="3'-(S-cysteinyl)-tyrosine (Cys-Tyr)" evidence="7">
    <location>
        <begin position="211"/>
        <end position="271"/>
    </location>
</feature>
<evidence type="ECO:0000313" key="12">
    <source>
        <dbReference type="Proteomes" id="UP000265427"/>
    </source>
</evidence>
<dbReference type="PANTHER" id="PTHR12918:SF1">
    <property type="entry name" value="CYSTEINE DIOXYGENASE TYPE 1"/>
    <property type="match status" value="1"/>
</dbReference>
<dbReference type="AlphaFoldDB" id="A0A397A4U1"/>
<evidence type="ECO:0000313" key="10">
    <source>
        <dbReference type="EMBL" id="RHY02863.1"/>
    </source>
</evidence>
<dbReference type="Proteomes" id="UP000275652">
    <property type="component" value="Unassembled WGS sequence"/>
</dbReference>
<feature type="binding site" evidence="8">
    <location>
        <position position="204"/>
    </location>
    <ligand>
        <name>Fe cation</name>
        <dbReference type="ChEBI" id="CHEBI:24875"/>
        <note>catalytic</note>
    </ligand>
</feature>
<feature type="binding site" evidence="8">
    <location>
        <position position="254"/>
    </location>
    <ligand>
        <name>Fe cation</name>
        <dbReference type="ChEBI" id="CHEBI:24875"/>
        <note>catalytic</note>
    </ligand>
</feature>
<sequence>MSGPQFSFNFITRPPQSPVHIMFTRCPVKLDAQAMSKGLHYVVNQAKQHRRRGPNKSNQLQHNKSMTERGLSMLASPISIQSANNQFINAVTSTWPNVDLDLQQRLQDASKPPPMSNSFAPLALHDLVRVIEEEIQLHDGPITLEKKDAIHHALAAFDGNMNDLQPFINFDRTRNYTRNLVVTDNVSYSLIVLCWNKGKYSPIHDHPSDGCWIRHIQGIVNEVRYESDGEALVESANALISHGVSYMDDSLGLHKVGNPSEDVDAITLHLYAPPFDQCRLWHDPQDATNATTAIATYDTMFGNRPV</sequence>